<evidence type="ECO:0000313" key="7">
    <source>
        <dbReference type="Proteomes" id="UP000553209"/>
    </source>
</evidence>
<dbReference type="AlphaFoldDB" id="A0A7X6MHU5"/>
<dbReference type="SUPFAM" id="SSF46689">
    <property type="entry name" value="Homeodomain-like"/>
    <property type="match status" value="1"/>
</dbReference>
<keyword evidence="3" id="KW-0804">Transcription</keyword>
<feature type="compositionally biased region" description="Low complexity" evidence="4">
    <location>
        <begin position="312"/>
        <end position="321"/>
    </location>
</feature>
<evidence type="ECO:0000259" key="5">
    <source>
        <dbReference type="PROSITE" id="PS01124"/>
    </source>
</evidence>
<evidence type="ECO:0000256" key="2">
    <source>
        <dbReference type="ARBA" id="ARBA00023125"/>
    </source>
</evidence>
<name>A0A7X6MHU5_9ACTN</name>
<organism evidence="6 7">
    <name type="scientific">Nocardiopsis alborubida</name>
    <dbReference type="NCBI Taxonomy" id="146802"/>
    <lineage>
        <taxon>Bacteria</taxon>
        <taxon>Bacillati</taxon>
        <taxon>Actinomycetota</taxon>
        <taxon>Actinomycetes</taxon>
        <taxon>Streptosporangiales</taxon>
        <taxon>Nocardiopsidaceae</taxon>
        <taxon>Nocardiopsis</taxon>
    </lineage>
</organism>
<dbReference type="GO" id="GO:0003700">
    <property type="term" value="F:DNA-binding transcription factor activity"/>
    <property type="evidence" value="ECO:0007669"/>
    <property type="project" value="InterPro"/>
</dbReference>
<dbReference type="InterPro" id="IPR050204">
    <property type="entry name" value="AraC_XylS_family_regulators"/>
</dbReference>
<evidence type="ECO:0000256" key="3">
    <source>
        <dbReference type="ARBA" id="ARBA00023163"/>
    </source>
</evidence>
<dbReference type="PROSITE" id="PS01124">
    <property type="entry name" value="HTH_ARAC_FAMILY_2"/>
    <property type="match status" value="1"/>
</dbReference>
<evidence type="ECO:0000256" key="4">
    <source>
        <dbReference type="SAM" id="MobiDB-lite"/>
    </source>
</evidence>
<sequence length="331" mass="34812">MIPSPPLRRLTLADAGGVRVTDVLCSAPRAPLGAEEAAGLPRLVLPVDGVFSCQVRGTPHIVEPGSALLLQAQEPYRFGHPAGGGDACVVVALSQRLWDEAVETGPPPTSRLVLDPREQLGTSVFRRALRERARDPDAVRELALVRVGEVLTAAGTGREGARVSPAHRRVACAAASFVAEHHADPVPRLLDAAASAAGCSPYHLARVFRAVQGVTLHGFRERLRLASALRSLSEGFDDLSALASSLGYASHSHFTERLRRSVDATPSQVRSLLGGGRRPPERAPDLGMTGSLPSGGGSAAGRTDPLRPSPRRGPGWRPAPGWTCPAWPGCG</sequence>
<proteinExistence type="predicted"/>
<evidence type="ECO:0000313" key="6">
    <source>
        <dbReference type="EMBL" id="NKZ00775.1"/>
    </source>
</evidence>
<protein>
    <submittedName>
        <fullName evidence="6">Helix-turn-helix transcriptional regulator</fullName>
    </submittedName>
</protein>
<reference evidence="6 7" key="1">
    <citation type="submission" date="2020-04" db="EMBL/GenBank/DDBJ databases">
        <title>MicrobeNet Type strains.</title>
        <authorList>
            <person name="Nicholson A.C."/>
        </authorList>
    </citation>
    <scope>NUCLEOTIDE SEQUENCE [LARGE SCALE GENOMIC DNA]</scope>
    <source>
        <strain evidence="6 7">ATCC 23612</strain>
    </source>
</reference>
<dbReference type="InterPro" id="IPR018060">
    <property type="entry name" value="HTH_AraC"/>
</dbReference>
<gene>
    <name evidence="6" type="ORF">HGB44_24350</name>
</gene>
<dbReference type="SUPFAM" id="SSF51215">
    <property type="entry name" value="Regulatory protein AraC"/>
    <property type="match status" value="1"/>
</dbReference>
<accession>A0A7X6MHU5</accession>
<dbReference type="GO" id="GO:0043565">
    <property type="term" value="F:sequence-specific DNA binding"/>
    <property type="evidence" value="ECO:0007669"/>
    <property type="project" value="InterPro"/>
</dbReference>
<keyword evidence="2" id="KW-0238">DNA-binding</keyword>
<dbReference type="InterPro" id="IPR009057">
    <property type="entry name" value="Homeodomain-like_sf"/>
</dbReference>
<dbReference type="Gene3D" id="1.10.10.60">
    <property type="entry name" value="Homeodomain-like"/>
    <property type="match status" value="1"/>
</dbReference>
<keyword evidence="1" id="KW-0805">Transcription regulation</keyword>
<feature type="region of interest" description="Disordered" evidence="4">
    <location>
        <begin position="265"/>
        <end position="331"/>
    </location>
</feature>
<dbReference type="RefSeq" id="WP_061081390.1">
    <property type="nucleotide sequence ID" value="NZ_JAAXPG010000027.1"/>
</dbReference>
<dbReference type="EMBL" id="JAAXPG010000027">
    <property type="protein sequence ID" value="NKZ00775.1"/>
    <property type="molecule type" value="Genomic_DNA"/>
</dbReference>
<evidence type="ECO:0000256" key="1">
    <source>
        <dbReference type="ARBA" id="ARBA00023015"/>
    </source>
</evidence>
<comment type="caution">
    <text evidence="6">The sequence shown here is derived from an EMBL/GenBank/DDBJ whole genome shotgun (WGS) entry which is preliminary data.</text>
</comment>
<dbReference type="Proteomes" id="UP000553209">
    <property type="component" value="Unassembled WGS sequence"/>
</dbReference>
<dbReference type="SMART" id="SM00342">
    <property type="entry name" value="HTH_ARAC"/>
    <property type="match status" value="1"/>
</dbReference>
<dbReference type="PANTHER" id="PTHR46796">
    <property type="entry name" value="HTH-TYPE TRANSCRIPTIONAL ACTIVATOR RHAS-RELATED"/>
    <property type="match status" value="1"/>
</dbReference>
<dbReference type="Pfam" id="PF12833">
    <property type="entry name" value="HTH_18"/>
    <property type="match status" value="1"/>
</dbReference>
<feature type="domain" description="HTH araC/xylS-type" evidence="5">
    <location>
        <begin position="172"/>
        <end position="272"/>
    </location>
</feature>
<keyword evidence="7" id="KW-1185">Reference proteome</keyword>
<dbReference type="InterPro" id="IPR037923">
    <property type="entry name" value="HTH-like"/>
</dbReference>